<feature type="compositionally biased region" description="Polar residues" evidence="1">
    <location>
        <begin position="59"/>
        <end position="68"/>
    </location>
</feature>
<organism evidence="3 4">
    <name type="scientific">Paenibacillus odorifer</name>
    <dbReference type="NCBI Taxonomy" id="189426"/>
    <lineage>
        <taxon>Bacteria</taxon>
        <taxon>Bacillati</taxon>
        <taxon>Bacillota</taxon>
        <taxon>Bacilli</taxon>
        <taxon>Bacillales</taxon>
        <taxon>Paenibacillaceae</taxon>
        <taxon>Paenibacillus</taxon>
    </lineage>
</organism>
<keyword evidence="2" id="KW-1133">Transmembrane helix</keyword>
<keyword evidence="2" id="KW-0812">Transmembrane</keyword>
<feature type="compositionally biased region" description="Low complexity" evidence="1">
    <location>
        <begin position="69"/>
        <end position="85"/>
    </location>
</feature>
<feature type="transmembrane region" description="Helical" evidence="2">
    <location>
        <begin position="7"/>
        <end position="25"/>
    </location>
</feature>
<sequence length="234" mass="25169">MNRFNLVLIYVLSIMIAFLLGIYVAPSVETRLNGQNVASNPVIEEIPPSTADKAAIAAESNTTGSNSIESDPTESNPTESSPSPEAVVLEDMSSDDDTGPAGDDSVELPAADTPSGQGIGAPLEFKYSTNSADAVKLTWEADNLTGKRINYYTAHISTFNPVGDPSNDQLNGKSSFSLKYVGPVEPNDTLFIFSDFTYQNTIHTIIIDQLTLQYDDGTIETFDYGYETTDDSGL</sequence>
<evidence type="ECO:0000256" key="1">
    <source>
        <dbReference type="SAM" id="MobiDB-lite"/>
    </source>
</evidence>
<dbReference type="EMBL" id="MKQP01000034">
    <property type="protein sequence ID" value="OMD27961.1"/>
    <property type="molecule type" value="Genomic_DNA"/>
</dbReference>
<feature type="region of interest" description="Disordered" evidence="1">
    <location>
        <begin position="59"/>
        <end position="122"/>
    </location>
</feature>
<proteinExistence type="predicted"/>
<protein>
    <submittedName>
        <fullName evidence="3">Uncharacterized protein</fullName>
    </submittedName>
</protein>
<dbReference type="Proteomes" id="UP000187465">
    <property type="component" value="Unassembled WGS sequence"/>
</dbReference>
<dbReference type="RefSeq" id="WP_051490954.1">
    <property type="nucleotide sequence ID" value="NZ_MKQP01000034.1"/>
</dbReference>
<evidence type="ECO:0000313" key="4">
    <source>
        <dbReference type="Proteomes" id="UP000187465"/>
    </source>
</evidence>
<name>A0A1R0X3H3_9BACL</name>
<keyword evidence="2" id="KW-0472">Membrane</keyword>
<reference evidence="3 4" key="1">
    <citation type="submission" date="2016-10" db="EMBL/GenBank/DDBJ databases">
        <title>Paenibacillus species isolates.</title>
        <authorList>
            <person name="Beno S.M."/>
        </authorList>
    </citation>
    <scope>NUCLEOTIDE SEQUENCE [LARGE SCALE GENOMIC DNA]</scope>
    <source>
        <strain evidence="3 4">FSL H7-0604</strain>
    </source>
</reference>
<dbReference type="AlphaFoldDB" id="A0A1R0X3H3"/>
<gene>
    <name evidence="3" type="ORF">BJP51_02295</name>
</gene>
<accession>A0A1R0X3H3</accession>
<evidence type="ECO:0000313" key="3">
    <source>
        <dbReference type="EMBL" id="OMD27961.1"/>
    </source>
</evidence>
<evidence type="ECO:0000256" key="2">
    <source>
        <dbReference type="SAM" id="Phobius"/>
    </source>
</evidence>
<comment type="caution">
    <text evidence="3">The sequence shown here is derived from an EMBL/GenBank/DDBJ whole genome shotgun (WGS) entry which is preliminary data.</text>
</comment>